<organism evidence="1 2">
    <name type="scientific">Hypoxylon rubiginosum</name>
    <dbReference type="NCBI Taxonomy" id="110542"/>
    <lineage>
        <taxon>Eukaryota</taxon>
        <taxon>Fungi</taxon>
        <taxon>Dikarya</taxon>
        <taxon>Ascomycota</taxon>
        <taxon>Pezizomycotina</taxon>
        <taxon>Sordariomycetes</taxon>
        <taxon>Xylariomycetidae</taxon>
        <taxon>Xylariales</taxon>
        <taxon>Hypoxylaceae</taxon>
        <taxon>Hypoxylon</taxon>
    </lineage>
</organism>
<accession>A0ACB9Z9G6</accession>
<dbReference type="EMBL" id="MU393438">
    <property type="protein sequence ID" value="KAI4868420.1"/>
    <property type="molecule type" value="Genomic_DNA"/>
</dbReference>
<protein>
    <submittedName>
        <fullName evidence="1">Uncharacterized protein</fullName>
    </submittedName>
</protein>
<gene>
    <name evidence="1" type="ORF">F4820DRAFT_124930</name>
</gene>
<evidence type="ECO:0000313" key="2">
    <source>
        <dbReference type="Proteomes" id="UP001497700"/>
    </source>
</evidence>
<keyword evidence="2" id="KW-1185">Reference proteome</keyword>
<name>A0ACB9Z9G6_9PEZI</name>
<evidence type="ECO:0000313" key="1">
    <source>
        <dbReference type="EMBL" id="KAI4868420.1"/>
    </source>
</evidence>
<comment type="caution">
    <text evidence="1">The sequence shown here is derived from an EMBL/GenBank/DDBJ whole genome shotgun (WGS) entry which is preliminary data.</text>
</comment>
<dbReference type="Proteomes" id="UP001497700">
    <property type="component" value="Unassembled WGS sequence"/>
</dbReference>
<reference evidence="1 2" key="1">
    <citation type="journal article" date="2022" name="New Phytol.">
        <title>Ecological generalism drives hyperdiversity of secondary metabolite gene clusters in xylarialean endophytes.</title>
        <authorList>
            <person name="Franco M.E.E."/>
            <person name="Wisecaver J.H."/>
            <person name="Arnold A.E."/>
            <person name="Ju Y.M."/>
            <person name="Slot J.C."/>
            <person name="Ahrendt S."/>
            <person name="Moore L.P."/>
            <person name="Eastman K.E."/>
            <person name="Scott K."/>
            <person name="Konkel Z."/>
            <person name="Mondo S.J."/>
            <person name="Kuo A."/>
            <person name="Hayes R.D."/>
            <person name="Haridas S."/>
            <person name="Andreopoulos B."/>
            <person name="Riley R."/>
            <person name="LaButti K."/>
            <person name="Pangilinan J."/>
            <person name="Lipzen A."/>
            <person name="Amirebrahimi M."/>
            <person name="Yan J."/>
            <person name="Adam C."/>
            <person name="Keymanesh K."/>
            <person name="Ng V."/>
            <person name="Louie K."/>
            <person name="Northen T."/>
            <person name="Drula E."/>
            <person name="Henrissat B."/>
            <person name="Hsieh H.M."/>
            <person name="Youens-Clark K."/>
            <person name="Lutzoni F."/>
            <person name="Miadlikowska J."/>
            <person name="Eastwood D.C."/>
            <person name="Hamelin R.C."/>
            <person name="Grigoriev I.V."/>
            <person name="U'Ren J.M."/>
        </authorList>
    </citation>
    <scope>NUCLEOTIDE SEQUENCE [LARGE SCALE GENOMIC DNA]</scope>
    <source>
        <strain evidence="1 2">CBS 119005</strain>
    </source>
</reference>
<sequence>MESSVELHDVGTKVFSAFEGLLSLNNYNQFTGRHHLASEAQRFRLWAHSLGLHQQGHASLDYRVRDATVVKDRLAEVLLELQEHLENLLAIAKGERLPYEQDVNADIDEDDDGAASVGSDAESYASKQSNSDDDNSVHEVDFRLQSLTESLDALYSLATKIRNPRNRPQRTNNQLYKRIPTEVRSSFIEEREAAEIAVIAWTHRHQLIEEISPQEAVNLQLTLEELIDRYATRSNWLVRRTGIANARRKQQFIYWRDHALRLSRAPVRSKPTVPAVEHSTEYIGDEPAVTRQSQLSHSAVVEQAALAAAPSLATSATKLEADFEKPDDLKSVISHQSYASTAMNVKGGKLEWPMPPTQITVNGYFTCPYCKILCPQRYLAKNAWHVHLIHDLQPYHCTYKDCSDPHRLYGTRQEWIDHESQHSRVWHCQAHGEEFETQPSYVEHLKVSHPEVTPVYFSPELIAAVVGPSLKPRRDCPFCPTAFSETIEMQKHIIFHLERFALLALPPLIGDGSDEEDSSGRPSDSHEVQHHGRQSSVLGDFDDADERSFADICYRANTQGYGHDQSLTKKSLHQIPTFNSDVSSSSMIWAWLECFAGDPLAGEASVEWPSEYNQVPRPLWQDIADEAFLDKIHVDVPPDTAADYLRIYQEAGGNQNKILQIIRDEGLEDRMRYWIPVTQRLSAASDGGPASSISPHDKAPPPLESSTANVYTPWPKPPNESSFRGLRGAYPLTRARNEPSGSSSPYNTTPLPSLFPEPYIGPPAPVYHMSGLLRDDHRLTRTRNNPSSSNSPGPDIHVSKPQSPTEPSSRSLRGDSPLARTRDDPSSSTTPRDIAPPLPKTDAYNSKLGSLAPLRVDGFGRTLT</sequence>
<proteinExistence type="predicted"/>